<evidence type="ECO:0000313" key="9">
    <source>
        <dbReference type="EMBL" id="CAG9086876.1"/>
    </source>
</evidence>
<proteinExistence type="inferred from homology"/>
<dbReference type="Proteomes" id="UP000659654">
    <property type="component" value="Unassembled WGS sequence"/>
</dbReference>
<keyword evidence="11" id="KW-1185">Reference proteome</keyword>
<dbReference type="InterPro" id="IPR011129">
    <property type="entry name" value="CSD"/>
</dbReference>
<evidence type="ECO:0000256" key="1">
    <source>
        <dbReference type="ARBA" id="ARBA00004496"/>
    </source>
</evidence>
<evidence type="ECO:0000256" key="5">
    <source>
        <dbReference type="SAM" id="MobiDB-lite"/>
    </source>
</evidence>
<protein>
    <submittedName>
        <fullName evidence="8">(pine wood nematode) hypothetical protein</fullName>
    </submittedName>
</protein>
<organism evidence="10 12">
    <name type="scientific">Bursaphelenchus xylophilus</name>
    <name type="common">Pinewood nematode worm</name>
    <name type="synonym">Aphelenchoides xylophilus</name>
    <dbReference type="NCBI Taxonomy" id="6326"/>
    <lineage>
        <taxon>Eukaryota</taxon>
        <taxon>Metazoa</taxon>
        <taxon>Ecdysozoa</taxon>
        <taxon>Nematoda</taxon>
        <taxon>Chromadorea</taxon>
        <taxon>Rhabditida</taxon>
        <taxon>Tylenchina</taxon>
        <taxon>Tylenchomorpha</taxon>
        <taxon>Aphelenchoidea</taxon>
        <taxon>Aphelenchoididae</taxon>
        <taxon>Bursaphelenchus</taxon>
    </lineage>
</organism>
<dbReference type="InterPro" id="IPR036875">
    <property type="entry name" value="Znf_CCHC_sf"/>
</dbReference>
<feature type="domain" description="CCHC-type" evidence="6">
    <location>
        <begin position="203"/>
        <end position="219"/>
    </location>
</feature>
<dbReference type="GO" id="GO:0008270">
    <property type="term" value="F:zinc ion binding"/>
    <property type="evidence" value="ECO:0007669"/>
    <property type="project" value="UniProtKB-KW"/>
</dbReference>
<keyword evidence="4" id="KW-0863">Zinc-finger</keyword>
<dbReference type="CDD" id="cd04458">
    <property type="entry name" value="CSP_CDS"/>
    <property type="match status" value="1"/>
</dbReference>
<dbReference type="SUPFAM" id="SSF50249">
    <property type="entry name" value="Nucleic acid-binding proteins"/>
    <property type="match status" value="1"/>
</dbReference>
<dbReference type="GO" id="GO:0019899">
    <property type="term" value="F:enzyme binding"/>
    <property type="evidence" value="ECO:0007669"/>
    <property type="project" value="UniProtKB-ARBA"/>
</dbReference>
<evidence type="ECO:0000313" key="12">
    <source>
        <dbReference type="WBParaSite" id="BXY_0905100.1"/>
    </source>
</evidence>
<dbReference type="GO" id="GO:0003729">
    <property type="term" value="F:mRNA binding"/>
    <property type="evidence" value="ECO:0007669"/>
    <property type="project" value="TreeGrafter"/>
</dbReference>
<feature type="region of interest" description="Disordered" evidence="5">
    <location>
        <begin position="237"/>
        <end position="268"/>
    </location>
</feature>
<evidence type="ECO:0000259" key="6">
    <source>
        <dbReference type="PROSITE" id="PS50158"/>
    </source>
</evidence>
<dbReference type="InterPro" id="IPR002059">
    <property type="entry name" value="CSP_DNA-bd"/>
</dbReference>
<dbReference type="Gene3D" id="4.10.60.10">
    <property type="entry name" value="Zinc finger, CCHC-type"/>
    <property type="match status" value="1"/>
</dbReference>
<dbReference type="EMBL" id="CAJFDI010000001">
    <property type="protein sequence ID" value="CAD5210715.1"/>
    <property type="molecule type" value="Genomic_DNA"/>
</dbReference>
<dbReference type="Proteomes" id="UP000582659">
    <property type="component" value="Unassembled WGS sequence"/>
</dbReference>
<dbReference type="InterPro" id="IPR051373">
    <property type="entry name" value="Lin-28_RNA-binding"/>
</dbReference>
<dbReference type="PROSITE" id="PS50158">
    <property type="entry name" value="ZF_CCHC"/>
    <property type="match status" value="2"/>
</dbReference>
<accession>A0A1I7S7R0</accession>
<dbReference type="GO" id="GO:0005737">
    <property type="term" value="C:cytoplasm"/>
    <property type="evidence" value="ECO:0007669"/>
    <property type="project" value="UniProtKB-SubCell"/>
</dbReference>
<dbReference type="OrthoDB" id="422005at2759"/>
<evidence type="ECO:0000256" key="2">
    <source>
        <dbReference type="ARBA" id="ARBA00008840"/>
    </source>
</evidence>
<feature type="compositionally biased region" description="Basic and acidic residues" evidence="5">
    <location>
        <begin position="38"/>
        <end position="51"/>
    </location>
</feature>
<dbReference type="SUPFAM" id="SSF57756">
    <property type="entry name" value="Retrovirus zinc finger-like domains"/>
    <property type="match status" value="1"/>
</dbReference>
<keyword evidence="3" id="KW-0963">Cytoplasm</keyword>
<comment type="subcellular location">
    <subcellularLocation>
        <location evidence="1">Cytoplasm</location>
    </subcellularLocation>
</comment>
<sequence length="268" mass="29589">MSIEPQVEAAAVPQQEKQKKQKEGKEISSAKSSLPGQKAKDQSKESAKNPDEIGSAKPRAKRSFGKRKPKSRSPKESEAKEAAPEKPKAAPLDPERAAKLKEWVGETWTGTSEWFNVKNGFGFIKPTVEDEEKAKEKVFVHFKNIRVNEKNTFASLGDNEKVEFTVGITTRGLQALDVRGPDGAELEGHHIRPLFGNRKKLLKCYNCGKYGHKGSQCKEERLESACYWCKEVGHKAANCPEAPKKGNRKPSKASAGDETEPTEGAKTT</sequence>
<dbReference type="Proteomes" id="UP000095284">
    <property type="component" value="Unplaced"/>
</dbReference>
<comment type="similarity">
    <text evidence="2">Belongs to the lin-28 family.</text>
</comment>
<feature type="compositionally biased region" description="Low complexity" evidence="5">
    <location>
        <begin position="1"/>
        <end position="15"/>
    </location>
</feature>
<feature type="compositionally biased region" description="Basic residues" evidence="5">
    <location>
        <begin position="58"/>
        <end position="72"/>
    </location>
</feature>
<feature type="domain" description="CSD" evidence="7">
    <location>
        <begin position="107"/>
        <end position="180"/>
    </location>
</feature>
<feature type="region of interest" description="Disordered" evidence="5">
    <location>
        <begin position="1"/>
        <end position="95"/>
    </location>
</feature>
<keyword evidence="4" id="KW-0862">Zinc</keyword>
<reference evidence="12" key="1">
    <citation type="submission" date="2016-11" db="UniProtKB">
        <authorList>
            <consortium name="WormBaseParasite"/>
        </authorList>
    </citation>
    <scope>IDENTIFICATION</scope>
</reference>
<evidence type="ECO:0000256" key="4">
    <source>
        <dbReference type="PROSITE-ProRule" id="PRU00047"/>
    </source>
</evidence>
<dbReference type="PROSITE" id="PS51857">
    <property type="entry name" value="CSD_2"/>
    <property type="match status" value="1"/>
</dbReference>
<dbReference type="Pfam" id="PF00098">
    <property type="entry name" value="zf-CCHC"/>
    <property type="match status" value="2"/>
</dbReference>
<reference evidence="9" key="2">
    <citation type="submission" date="2020-08" db="EMBL/GenBank/DDBJ databases">
        <authorList>
            <person name="Kikuchi T."/>
        </authorList>
    </citation>
    <scope>NUCLEOTIDE SEQUENCE</scope>
    <source>
        <strain evidence="8">Ka4C1</strain>
    </source>
</reference>
<dbReference type="PANTHER" id="PTHR46109">
    <property type="entry name" value="PROTEIN LIN-28"/>
    <property type="match status" value="1"/>
</dbReference>
<feature type="compositionally biased region" description="Basic and acidic residues" evidence="5">
    <location>
        <begin position="16"/>
        <end position="28"/>
    </location>
</feature>
<dbReference type="eggNOG" id="KOG3070">
    <property type="taxonomic scope" value="Eukaryota"/>
</dbReference>
<dbReference type="GO" id="GO:0031054">
    <property type="term" value="P:pre-miRNA processing"/>
    <property type="evidence" value="ECO:0007669"/>
    <property type="project" value="TreeGrafter"/>
</dbReference>
<dbReference type="GO" id="GO:0005634">
    <property type="term" value="C:nucleus"/>
    <property type="evidence" value="ECO:0007669"/>
    <property type="project" value="TreeGrafter"/>
</dbReference>
<evidence type="ECO:0000313" key="10">
    <source>
        <dbReference type="Proteomes" id="UP000095284"/>
    </source>
</evidence>
<name>A0A1I7S7R0_BURXY</name>
<dbReference type="Pfam" id="PF00313">
    <property type="entry name" value="CSD"/>
    <property type="match status" value="1"/>
</dbReference>
<dbReference type="InterPro" id="IPR012340">
    <property type="entry name" value="NA-bd_OB-fold"/>
</dbReference>
<dbReference type="AlphaFoldDB" id="A0A1I7S7R0"/>
<evidence type="ECO:0000313" key="11">
    <source>
        <dbReference type="Proteomes" id="UP000659654"/>
    </source>
</evidence>
<dbReference type="EMBL" id="CAJFCV020000001">
    <property type="protein sequence ID" value="CAG9086876.1"/>
    <property type="molecule type" value="Genomic_DNA"/>
</dbReference>
<dbReference type="WBParaSite" id="BXY_0905100.1">
    <property type="protein sequence ID" value="BXY_0905100.1"/>
    <property type="gene ID" value="BXY_0905100"/>
</dbReference>
<dbReference type="InterPro" id="IPR001878">
    <property type="entry name" value="Znf_CCHC"/>
</dbReference>
<dbReference type="Gene3D" id="2.40.50.140">
    <property type="entry name" value="Nucleic acid-binding proteins"/>
    <property type="match status" value="1"/>
</dbReference>
<evidence type="ECO:0000256" key="3">
    <source>
        <dbReference type="ARBA" id="ARBA00022490"/>
    </source>
</evidence>
<dbReference type="SMR" id="A0A1I7S7R0"/>
<feature type="domain" description="CCHC-type" evidence="6">
    <location>
        <begin position="226"/>
        <end position="241"/>
    </location>
</feature>
<dbReference type="SMART" id="SM00357">
    <property type="entry name" value="CSP"/>
    <property type="match status" value="1"/>
</dbReference>
<evidence type="ECO:0000259" key="7">
    <source>
        <dbReference type="PROSITE" id="PS51857"/>
    </source>
</evidence>
<dbReference type="SMART" id="SM00343">
    <property type="entry name" value="ZnF_C2HC"/>
    <property type="match status" value="2"/>
</dbReference>
<evidence type="ECO:0000313" key="8">
    <source>
        <dbReference type="EMBL" id="CAD5210715.1"/>
    </source>
</evidence>
<feature type="compositionally biased region" description="Basic and acidic residues" evidence="5">
    <location>
        <begin position="73"/>
        <end position="95"/>
    </location>
</feature>
<keyword evidence="4" id="KW-0479">Metal-binding</keyword>
<gene>
    <name evidence="8" type="ORF">BXYJ_LOCUS2067</name>
</gene>
<dbReference type="PANTHER" id="PTHR46109:SF1">
    <property type="entry name" value="PROTEIN LIN-28 HOMOLOG"/>
    <property type="match status" value="1"/>
</dbReference>